<dbReference type="Proteomes" id="UP001480595">
    <property type="component" value="Unassembled WGS sequence"/>
</dbReference>
<dbReference type="RefSeq" id="XP_066719638.1">
    <property type="nucleotide sequence ID" value="XM_066855360.1"/>
</dbReference>
<dbReference type="EMBL" id="JAQQWL010000004">
    <property type="protein sequence ID" value="KAK8076679.1"/>
    <property type="molecule type" value="Genomic_DNA"/>
</dbReference>
<sequence>MPVTDNLVAALRRLRPLPSSSSQARARARVLWVDAVCIDQDNTAEKSAQIPLMARLYRSARYVLAWLGEPTEPMEAAILWAQEYIDATTSASTGRRSAAPEHNAEGANAAQELLLLPTAELAQVLKGLGQFKKMAYWKGMWTLQEYYRLPTIDPICMCGPHSFSAPHLPDQADTPVLNAFLAQAKQVPEDWPKLLSLYPEQTSPGRMSLDDVHQCLVGDDPDAHDLLLRHLLHENGDLRQRLLVQKGVDEFVESLKRGEEGLVQVLSEVRTFGSKLGPSMPDPESAPQRADPAMTSVWGYAVKAAAMAPLVFVNPFVSFANLRKPLKGTPFPLLELAHGFPQPPVL</sequence>
<accession>A0ABR1VZK1</accession>
<dbReference type="PANTHER" id="PTHR24148">
    <property type="entry name" value="ANKYRIN REPEAT DOMAIN-CONTAINING PROTEIN 39 HOMOLOG-RELATED"/>
    <property type="match status" value="1"/>
</dbReference>
<name>A0ABR1VZK1_9PEZI</name>
<dbReference type="PANTHER" id="PTHR24148:SF64">
    <property type="entry name" value="HETEROKARYON INCOMPATIBILITY DOMAIN-CONTAINING PROTEIN"/>
    <property type="match status" value="1"/>
</dbReference>
<evidence type="ECO:0000259" key="1">
    <source>
        <dbReference type="Pfam" id="PF06985"/>
    </source>
</evidence>
<dbReference type="InterPro" id="IPR052895">
    <property type="entry name" value="HetReg/Transcr_Mod"/>
</dbReference>
<proteinExistence type="predicted"/>
<dbReference type="InterPro" id="IPR010730">
    <property type="entry name" value="HET"/>
</dbReference>
<gene>
    <name evidence="2" type="ORF">PG994_003951</name>
</gene>
<comment type="caution">
    <text evidence="2">The sequence shown here is derived from an EMBL/GenBank/DDBJ whole genome shotgun (WGS) entry which is preliminary data.</text>
</comment>
<reference evidence="2 3" key="1">
    <citation type="submission" date="2023-01" db="EMBL/GenBank/DDBJ databases">
        <title>Analysis of 21 Apiospora genomes using comparative genomics revels a genus with tremendous synthesis potential of carbohydrate active enzymes and secondary metabolites.</title>
        <authorList>
            <person name="Sorensen T."/>
        </authorList>
    </citation>
    <scope>NUCLEOTIDE SEQUENCE [LARGE SCALE GENOMIC DNA]</scope>
    <source>
        <strain evidence="2 3">CBS 135458</strain>
    </source>
</reference>
<dbReference type="Pfam" id="PF06985">
    <property type="entry name" value="HET"/>
    <property type="match status" value="1"/>
</dbReference>
<evidence type="ECO:0000313" key="2">
    <source>
        <dbReference type="EMBL" id="KAK8076679.1"/>
    </source>
</evidence>
<protein>
    <recommendedName>
        <fullName evidence="1">Heterokaryon incompatibility domain-containing protein</fullName>
    </recommendedName>
</protein>
<keyword evidence="3" id="KW-1185">Reference proteome</keyword>
<organism evidence="2 3">
    <name type="scientific">Apiospora phragmitis</name>
    <dbReference type="NCBI Taxonomy" id="2905665"/>
    <lineage>
        <taxon>Eukaryota</taxon>
        <taxon>Fungi</taxon>
        <taxon>Dikarya</taxon>
        <taxon>Ascomycota</taxon>
        <taxon>Pezizomycotina</taxon>
        <taxon>Sordariomycetes</taxon>
        <taxon>Xylariomycetidae</taxon>
        <taxon>Amphisphaeriales</taxon>
        <taxon>Apiosporaceae</taxon>
        <taxon>Apiospora</taxon>
    </lineage>
</organism>
<feature type="domain" description="Heterokaryon incompatibility" evidence="1">
    <location>
        <begin position="3"/>
        <end position="145"/>
    </location>
</feature>
<dbReference type="GeneID" id="92088423"/>
<evidence type="ECO:0000313" key="3">
    <source>
        <dbReference type="Proteomes" id="UP001480595"/>
    </source>
</evidence>